<organism evidence="10">
    <name type="scientific">Schistocephalus solidus</name>
    <name type="common">Tapeworm</name>
    <dbReference type="NCBI Taxonomy" id="70667"/>
    <lineage>
        <taxon>Eukaryota</taxon>
        <taxon>Metazoa</taxon>
        <taxon>Spiralia</taxon>
        <taxon>Lophotrochozoa</taxon>
        <taxon>Platyhelminthes</taxon>
        <taxon>Cestoda</taxon>
        <taxon>Eucestoda</taxon>
        <taxon>Diphyllobothriidea</taxon>
        <taxon>Diphyllobothriidae</taxon>
        <taxon>Schistocephalus</taxon>
    </lineage>
</organism>
<gene>
    <name evidence="10" type="primary">STKL1</name>
    <name evidence="10" type="ORF">TR125080</name>
</gene>
<dbReference type="PROSITE" id="PS50011">
    <property type="entry name" value="PROTEIN_KINASE_DOM"/>
    <property type="match status" value="1"/>
</dbReference>
<dbReference type="Pfam" id="PF00069">
    <property type="entry name" value="Pkinase"/>
    <property type="match status" value="1"/>
</dbReference>
<dbReference type="SUPFAM" id="SSF56112">
    <property type="entry name" value="Protein kinase-like (PK-like)"/>
    <property type="match status" value="1"/>
</dbReference>
<proteinExistence type="predicted"/>
<evidence type="ECO:0000256" key="5">
    <source>
        <dbReference type="ARBA" id="ARBA00022777"/>
    </source>
</evidence>
<dbReference type="InterPro" id="IPR000719">
    <property type="entry name" value="Prot_kinase_dom"/>
</dbReference>
<evidence type="ECO:0000259" key="9">
    <source>
        <dbReference type="PROSITE" id="PS50011"/>
    </source>
</evidence>
<evidence type="ECO:0000313" key="10">
    <source>
        <dbReference type="EMBL" id="JAP60929.1"/>
    </source>
</evidence>
<dbReference type="EC" id="2.7.11.1" evidence="1"/>
<evidence type="ECO:0000256" key="6">
    <source>
        <dbReference type="ARBA" id="ARBA00022840"/>
    </source>
</evidence>
<comment type="catalytic activity">
    <reaction evidence="7">
        <text>L-threonyl-[protein] + ATP = O-phospho-L-threonyl-[protein] + ADP + H(+)</text>
        <dbReference type="Rhea" id="RHEA:46608"/>
        <dbReference type="Rhea" id="RHEA-COMP:11060"/>
        <dbReference type="Rhea" id="RHEA-COMP:11605"/>
        <dbReference type="ChEBI" id="CHEBI:15378"/>
        <dbReference type="ChEBI" id="CHEBI:30013"/>
        <dbReference type="ChEBI" id="CHEBI:30616"/>
        <dbReference type="ChEBI" id="CHEBI:61977"/>
        <dbReference type="ChEBI" id="CHEBI:456216"/>
        <dbReference type="EC" id="2.7.11.1"/>
    </reaction>
</comment>
<evidence type="ECO:0000256" key="1">
    <source>
        <dbReference type="ARBA" id="ARBA00012513"/>
    </source>
</evidence>
<dbReference type="GO" id="GO:0004674">
    <property type="term" value="F:protein serine/threonine kinase activity"/>
    <property type="evidence" value="ECO:0007669"/>
    <property type="project" value="UniProtKB-KW"/>
</dbReference>
<name>A0A0V0J5I4_SCHSO</name>
<keyword evidence="4" id="KW-0547">Nucleotide-binding</keyword>
<reference evidence="10" key="1">
    <citation type="submission" date="2016-01" db="EMBL/GenBank/DDBJ databases">
        <title>Reference transcriptome for the parasite Schistocephalus solidus: insights into the molecular evolution of parasitism.</title>
        <authorList>
            <person name="Hebert F.O."/>
            <person name="Grambauer S."/>
            <person name="Barber I."/>
            <person name="Landry C.R."/>
            <person name="Aubin-Horth N."/>
        </authorList>
    </citation>
    <scope>NUCLEOTIDE SEQUENCE</scope>
</reference>
<evidence type="ECO:0000256" key="3">
    <source>
        <dbReference type="ARBA" id="ARBA00022679"/>
    </source>
</evidence>
<dbReference type="AlphaFoldDB" id="A0A0V0J5I4"/>
<feature type="domain" description="Protein kinase" evidence="9">
    <location>
        <begin position="7"/>
        <end position="185"/>
    </location>
</feature>
<dbReference type="PANTHER" id="PTHR24363">
    <property type="entry name" value="SERINE/THREONINE PROTEIN KINASE"/>
    <property type="match status" value="1"/>
</dbReference>
<keyword evidence="5 10" id="KW-0418">Kinase</keyword>
<keyword evidence="6" id="KW-0067">ATP-binding</keyword>
<keyword evidence="2" id="KW-0723">Serine/threonine-protein kinase</keyword>
<dbReference type="GO" id="GO:0005524">
    <property type="term" value="F:ATP binding"/>
    <property type="evidence" value="ECO:0007669"/>
    <property type="project" value="UniProtKB-KW"/>
</dbReference>
<evidence type="ECO:0000256" key="2">
    <source>
        <dbReference type="ARBA" id="ARBA00022527"/>
    </source>
</evidence>
<keyword evidence="3" id="KW-0808">Transferase</keyword>
<dbReference type="Gene3D" id="1.10.510.10">
    <property type="entry name" value="Transferase(Phosphotransferase) domain 1"/>
    <property type="match status" value="1"/>
</dbReference>
<evidence type="ECO:0000256" key="8">
    <source>
        <dbReference type="ARBA" id="ARBA00048679"/>
    </source>
</evidence>
<protein>
    <recommendedName>
        <fullName evidence="1">non-specific serine/threonine protein kinase</fullName>
        <ecNumber evidence="1">2.7.11.1</ecNumber>
    </recommendedName>
</protein>
<dbReference type="Gene3D" id="3.30.200.20">
    <property type="entry name" value="Phosphorylase Kinase, domain 1"/>
    <property type="match status" value="1"/>
</dbReference>
<sequence>MRIHEIYDITTVLGETRHTKSELAVHKFSEETFVIKRIECKDEQHANDAFEEVLKIKSFRHELFAEIKNVFIQWDEGVSTFYLYIIKQYMKMPNLSSYIKMYQGQRLIPLSFVERVLSSVADILFKMAELNLIHRAIHPGNIFTNEIKVRVSDAVPKSILSDIRSCTAEDQGKVFNYSLLIVAPI</sequence>
<accession>A0A0V0J5I4</accession>
<evidence type="ECO:0000256" key="7">
    <source>
        <dbReference type="ARBA" id="ARBA00047899"/>
    </source>
</evidence>
<dbReference type="EMBL" id="GEEE01002296">
    <property type="protein sequence ID" value="JAP60929.1"/>
    <property type="molecule type" value="Transcribed_RNA"/>
</dbReference>
<evidence type="ECO:0000256" key="4">
    <source>
        <dbReference type="ARBA" id="ARBA00022741"/>
    </source>
</evidence>
<dbReference type="InterPro" id="IPR011009">
    <property type="entry name" value="Kinase-like_dom_sf"/>
</dbReference>
<comment type="catalytic activity">
    <reaction evidence="8">
        <text>L-seryl-[protein] + ATP = O-phospho-L-seryl-[protein] + ADP + H(+)</text>
        <dbReference type="Rhea" id="RHEA:17989"/>
        <dbReference type="Rhea" id="RHEA-COMP:9863"/>
        <dbReference type="Rhea" id="RHEA-COMP:11604"/>
        <dbReference type="ChEBI" id="CHEBI:15378"/>
        <dbReference type="ChEBI" id="CHEBI:29999"/>
        <dbReference type="ChEBI" id="CHEBI:30616"/>
        <dbReference type="ChEBI" id="CHEBI:83421"/>
        <dbReference type="ChEBI" id="CHEBI:456216"/>
        <dbReference type="EC" id="2.7.11.1"/>
    </reaction>
</comment>
<dbReference type="PANTHER" id="PTHR24363:SF0">
    <property type="entry name" value="SERINE_THREONINE KINASE LIKE DOMAIN CONTAINING 1"/>
    <property type="match status" value="1"/>
</dbReference>